<dbReference type="AlphaFoldDB" id="A0ABD2ZBU2"/>
<evidence type="ECO:0000256" key="2">
    <source>
        <dbReference type="SAM" id="Phobius"/>
    </source>
</evidence>
<accession>A0ABD2ZBU2</accession>
<evidence type="ECO:0000313" key="5">
    <source>
        <dbReference type="Proteomes" id="UP001630127"/>
    </source>
</evidence>
<dbReference type="PANTHER" id="PTHR34115">
    <property type="entry name" value="PROTEIN, PUTATIVE-RELATED"/>
    <property type="match status" value="1"/>
</dbReference>
<evidence type="ECO:0000256" key="3">
    <source>
        <dbReference type="SAM" id="SignalP"/>
    </source>
</evidence>
<name>A0ABD2ZBU2_9GENT</name>
<dbReference type="EMBL" id="JBJUIK010000010">
    <property type="protein sequence ID" value="KAL3516931.1"/>
    <property type="molecule type" value="Genomic_DNA"/>
</dbReference>
<evidence type="ECO:0000256" key="1">
    <source>
        <dbReference type="SAM" id="MobiDB-lite"/>
    </source>
</evidence>
<proteinExistence type="predicted"/>
<keyword evidence="2" id="KW-0812">Transmembrane</keyword>
<keyword evidence="3" id="KW-0732">Signal</keyword>
<keyword evidence="5" id="KW-1185">Reference proteome</keyword>
<feature type="transmembrane region" description="Helical" evidence="2">
    <location>
        <begin position="293"/>
        <end position="312"/>
    </location>
</feature>
<feature type="transmembrane region" description="Helical" evidence="2">
    <location>
        <begin position="266"/>
        <end position="287"/>
    </location>
</feature>
<evidence type="ECO:0000313" key="4">
    <source>
        <dbReference type="EMBL" id="KAL3516931.1"/>
    </source>
</evidence>
<feature type="region of interest" description="Disordered" evidence="1">
    <location>
        <begin position="50"/>
        <end position="90"/>
    </location>
</feature>
<feature type="compositionally biased region" description="Basic residues" evidence="1">
    <location>
        <begin position="54"/>
        <end position="66"/>
    </location>
</feature>
<protein>
    <submittedName>
        <fullName evidence="4">Uncharacterized protein</fullName>
    </submittedName>
</protein>
<feature type="chain" id="PRO_5044886405" evidence="3">
    <location>
        <begin position="17"/>
        <end position="357"/>
    </location>
</feature>
<dbReference type="Proteomes" id="UP001630127">
    <property type="component" value="Unassembled WGS sequence"/>
</dbReference>
<gene>
    <name evidence="4" type="ORF">ACH5RR_023833</name>
</gene>
<feature type="signal peptide" evidence="3">
    <location>
        <begin position="1"/>
        <end position="16"/>
    </location>
</feature>
<keyword evidence="2" id="KW-0472">Membrane</keyword>
<dbReference type="PANTHER" id="PTHR34115:SF6">
    <property type="entry name" value="PROTEIN, PUTATIVE-RELATED"/>
    <property type="match status" value="1"/>
</dbReference>
<dbReference type="InterPro" id="IPR053258">
    <property type="entry name" value="Ca-permeable_cation_channel"/>
</dbReference>
<feature type="transmembrane region" description="Helical" evidence="2">
    <location>
        <begin position="234"/>
        <end position="254"/>
    </location>
</feature>
<reference evidence="4 5" key="1">
    <citation type="submission" date="2024-11" db="EMBL/GenBank/DDBJ databases">
        <title>A near-complete genome assembly of Cinchona calisaya.</title>
        <authorList>
            <person name="Lian D.C."/>
            <person name="Zhao X.W."/>
            <person name="Wei L."/>
        </authorList>
    </citation>
    <scope>NUCLEOTIDE SEQUENCE [LARGE SCALE GENOMIC DNA]</scope>
    <source>
        <tissue evidence="4">Nenye</tissue>
    </source>
</reference>
<organism evidence="4 5">
    <name type="scientific">Cinchona calisaya</name>
    <dbReference type="NCBI Taxonomy" id="153742"/>
    <lineage>
        <taxon>Eukaryota</taxon>
        <taxon>Viridiplantae</taxon>
        <taxon>Streptophyta</taxon>
        <taxon>Embryophyta</taxon>
        <taxon>Tracheophyta</taxon>
        <taxon>Spermatophyta</taxon>
        <taxon>Magnoliopsida</taxon>
        <taxon>eudicotyledons</taxon>
        <taxon>Gunneridae</taxon>
        <taxon>Pentapetalae</taxon>
        <taxon>asterids</taxon>
        <taxon>lamiids</taxon>
        <taxon>Gentianales</taxon>
        <taxon>Rubiaceae</taxon>
        <taxon>Cinchonoideae</taxon>
        <taxon>Cinchoneae</taxon>
        <taxon>Cinchona</taxon>
    </lineage>
</organism>
<sequence length="357" mass="40583">MMIIVLLFLLRPQISIQPKIDRFFHFRHKTPTAYSSSKSESNIISEQAATTLDRHHHPLQGIKRPRLTIPQEDNNKLSSLSPSSIVVDPSNPPSEILSEHMWPRSLDEVVGQEHLPGPNSALRFAIQHNHLQYSTRGVMGCSLMETSPAIRPDHEIKGKRSGGFHHFHKLRMKKRLQLFRRRNARSSPEALIQQQWKWTPPCHTIFKCLIPSLLAVVGVKYQAISKDPCRTRPLQTWSFLISIFLYSLTLFAAKQSRNRCHKHLQSLGRVALASGAVSSLSLISLLLPHFPGLLLLYTSWALSVLILAFPIIQYCTCHRLFTGIKTVLDITICNSKNLFTAWDFNQQPPPQAIRPPV</sequence>
<keyword evidence="2" id="KW-1133">Transmembrane helix</keyword>
<comment type="caution">
    <text evidence="4">The sequence shown here is derived from an EMBL/GenBank/DDBJ whole genome shotgun (WGS) entry which is preliminary data.</text>
</comment>